<accession>A0AAE4MAV5</accession>
<dbReference type="Gene3D" id="2.30.30.100">
    <property type="match status" value="1"/>
</dbReference>
<dbReference type="PROSITE" id="PS51733">
    <property type="entry name" value="BPL_LPL_CATALYTIC"/>
    <property type="match status" value="1"/>
</dbReference>
<dbReference type="Proteomes" id="UP001273136">
    <property type="component" value="Unassembled WGS sequence"/>
</dbReference>
<dbReference type="Pfam" id="PF03099">
    <property type="entry name" value="BPL_LplA_LipB"/>
    <property type="match status" value="1"/>
</dbReference>
<dbReference type="InterPro" id="IPR004143">
    <property type="entry name" value="BPL_LPL_catalytic"/>
</dbReference>
<gene>
    <name evidence="5" type="primary">birA_1</name>
    <name evidence="5" type="ORF">McpAg1_00410</name>
</gene>
<dbReference type="CDD" id="cd16442">
    <property type="entry name" value="BPL"/>
    <property type="match status" value="1"/>
</dbReference>
<dbReference type="InterPro" id="IPR003142">
    <property type="entry name" value="BPL_C"/>
</dbReference>
<dbReference type="RefSeq" id="WP_338093260.1">
    <property type="nucleotide sequence ID" value="NZ_JAWDKA010000001.1"/>
</dbReference>
<dbReference type="InterPro" id="IPR004408">
    <property type="entry name" value="Biotin_CoA_COase_ligase"/>
</dbReference>
<dbReference type="SUPFAM" id="SSF46785">
    <property type="entry name" value="Winged helix' DNA-binding domain"/>
    <property type="match status" value="1"/>
</dbReference>
<organism evidence="5 6">
    <name type="scientific">Methanorbis furvi</name>
    <dbReference type="NCBI Taxonomy" id="3028299"/>
    <lineage>
        <taxon>Archaea</taxon>
        <taxon>Methanobacteriati</taxon>
        <taxon>Methanobacteriota</taxon>
        <taxon>Stenosarchaea group</taxon>
        <taxon>Methanomicrobia</taxon>
        <taxon>Methanomicrobiales</taxon>
        <taxon>Methanocorpusculaceae</taxon>
        <taxon>Methanorbis</taxon>
    </lineage>
</organism>
<keyword evidence="1 5" id="KW-0436">Ligase</keyword>
<dbReference type="AlphaFoldDB" id="A0AAE4MAV5"/>
<dbReference type="Gene3D" id="3.30.930.10">
    <property type="entry name" value="Bira Bifunctional Protein, Domain 2"/>
    <property type="match status" value="1"/>
</dbReference>
<dbReference type="HAMAP" id="MF_00978">
    <property type="entry name" value="Bifunct_BirA"/>
    <property type="match status" value="1"/>
</dbReference>
<keyword evidence="3" id="KW-0067">ATP-binding</keyword>
<dbReference type="InterPro" id="IPR045864">
    <property type="entry name" value="aa-tRNA-synth_II/BPL/LPL"/>
</dbReference>
<evidence type="ECO:0000256" key="1">
    <source>
        <dbReference type="ARBA" id="ARBA00022598"/>
    </source>
</evidence>
<dbReference type="EC" id="6.3.4.15" evidence="5"/>
<protein>
    <submittedName>
        <fullName evidence="5">Bifunctional ligase/repressor BirA</fullName>
        <ecNumber evidence="5">6.3.4.15</ecNumber>
    </submittedName>
</protein>
<evidence type="ECO:0000259" key="4">
    <source>
        <dbReference type="PROSITE" id="PS51733"/>
    </source>
</evidence>
<dbReference type="SUPFAM" id="SSF50037">
    <property type="entry name" value="C-terminal domain of transcriptional repressors"/>
    <property type="match status" value="1"/>
</dbReference>
<dbReference type="InterPro" id="IPR008988">
    <property type="entry name" value="Transcriptional_repressor_C"/>
</dbReference>
<evidence type="ECO:0000256" key="3">
    <source>
        <dbReference type="ARBA" id="ARBA00022840"/>
    </source>
</evidence>
<evidence type="ECO:0000256" key="2">
    <source>
        <dbReference type="ARBA" id="ARBA00022741"/>
    </source>
</evidence>
<dbReference type="PANTHER" id="PTHR12835:SF5">
    <property type="entry name" value="BIOTIN--PROTEIN LIGASE"/>
    <property type="match status" value="1"/>
</dbReference>
<reference evidence="5" key="1">
    <citation type="submission" date="2023-06" db="EMBL/GenBank/DDBJ databases">
        <title>Genome sequence of Methancorpusculaceae sp. Ag1.</title>
        <authorList>
            <person name="Protasov E."/>
            <person name="Platt K."/>
            <person name="Poehlein A."/>
            <person name="Daniel R."/>
            <person name="Brune A."/>
        </authorList>
    </citation>
    <scope>NUCLEOTIDE SEQUENCE</scope>
    <source>
        <strain evidence="5">Ag1</strain>
    </source>
</reference>
<name>A0AAE4MAV5_9EURY</name>
<dbReference type="GO" id="GO:0006355">
    <property type="term" value="P:regulation of DNA-templated transcription"/>
    <property type="evidence" value="ECO:0007669"/>
    <property type="project" value="InterPro"/>
</dbReference>
<dbReference type="InterPro" id="IPR036390">
    <property type="entry name" value="WH_DNA-bd_sf"/>
</dbReference>
<dbReference type="Gene3D" id="1.10.10.10">
    <property type="entry name" value="Winged helix-like DNA-binding domain superfamily/Winged helix DNA-binding domain"/>
    <property type="match status" value="1"/>
</dbReference>
<comment type="caution">
    <text evidence="5">The sequence shown here is derived from an EMBL/GenBank/DDBJ whole genome shotgun (WGS) entry which is preliminary data.</text>
</comment>
<dbReference type="NCBIfam" id="TIGR00121">
    <property type="entry name" value="birA_ligase"/>
    <property type="match status" value="1"/>
</dbReference>
<dbReference type="GO" id="GO:0004077">
    <property type="term" value="F:biotin--[biotin carboxyl-carrier protein] ligase activity"/>
    <property type="evidence" value="ECO:0007669"/>
    <property type="project" value="UniProtKB-EC"/>
</dbReference>
<dbReference type="SUPFAM" id="SSF55681">
    <property type="entry name" value="Class II aaRS and biotin synthetases"/>
    <property type="match status" value="1"/>
</dbReference>
<evidence type="ECO:0000313" key="5">
    <source>
        <dbReference type="EMBL" id="MDV0440864.1"/>
    </source>
</evidence>
<proteinExistence type="inferred from homology"/>
<dbReference type="GO" id="GO:0005737">
    <property type="term" value="C:cytoplasm"/>
    <property type="evidence" value="ECO:0007669"/>
    <property type="project" value="TreeGrafter"/>
</dbReference>
<dbReference type="PANTHER" id="PTHR12835">
    <property type="entry name" value="BIOTIN PROTEIN LIGASE"/>
    <property type="match status" value="1"/>
</dbReference>
<dbReference type="GO" id="GO:0005524">
    <property type="term" value="F:ATP binding"/>
    <property type="evidence" value="ECO:0007669"/>
    <property type="project" value="UniProtKB-KW"/>
</dbReference>
<dbReference type="EMBL" id="JAWDKA010000001">
    <property type="protein sequence ID" value="MDV0440864.1"/>
    <property type="molecule type" value="Genomic_DNA"/>
</dbReference>
<sequence length="328" mass="37097">MTQTLFDVLRILDEAGIGHPVPGEVISERLGITRTAVWKYVNLLREIGYRIDAQPKTGYSLEKRSWLLLPYEVKRYLKTQVIGQEMHHFEQVPSTDALARQLLHEVGDEVAPGTVLVAEQQTGGIGRMNRVWMSPEGGIWATIVLMPKLNVDQTFTIMMAGSLALARAIRQEFGLSALIKWPNDVFIGDKKVAGMTIELTADDDILRYCLVGVGIDVNVSVEKTMPNISNLVTSISDELGHEVERAEFFARFLKEFERRYNMVLKGETEPLFREWRSLSCTLHRRVRIRTVRESFDGEAIDIDEHGALIVHRDGGEVERVIAGDCFML</sequence>
<dbReference type="Pfam" id="PF08279">
    <property type="entry name" value="HTH_11"/>
    <property type="match status" value="1"/>
</dbReference>
<dbReference type="Pfam" id="PF02237">
    <property type="entry name" value="BPL_C"/>
    <property type="match status" value="1"/>
</dbReference>
<dbReference type="InterPro" id="IPR013196">
    <property type="entry name" value="HTH_11"/>
</dbReference>
<keyword evidence="2" id="KW-0547">Nucleotide-binding</keyword>
<keyword evidence="6" id="KW-1185">Reference proteome</keyword>
<feature type="domain" description="BPL/LPL catalytic" evidence="4">
    <location>
        <begin position="71"/>
        <end position="264"/>
    </location>
</feature>
<dbReference type="InterPro" id="IPR036388">
    <property type="entry name" value="WH-like_DNA-bd_sf"/>
</dbReference>
<dbReference type="InterPro" id="IPR030855">
    <property type="entry name" value="Bifunct_BirA"/>
</dbReference>
<evidence type="ECO:0000313" key="6">
    <source>
        <dbReference type="Proteomes" id="UP001273136"/>
    </source>
</evidence>